<evidence type="ECO:0000313" key="3">
    <source>
        <dbReference type="Proteomes" id="UP000321577"/>
    </source>
</evidence>
<accession>A0A512M9G1</accession>
<proteinExistence type="predicted"/>
<evidence type="ECO:0000313" key="2">
    <source>
        <dbReference type="EMBL" id="GEP43377.1"/>
    </source>
</evidence>
<comment type="caution">
    <text evidence="2">The sequence shown here is derived from an EMBL/GenBank/DDBJ whole genome shotgun (WGS) entry which is preliminary data.</text>
</comment>
<keyword evidence="1" id="KW-0472">Membrane</keyword>
<name>A0A512M9G1_9BACT</name>
<reference evidence="2 3" key="1">
    <citation type="submission" date="2019-07" db="EMBL/GenBank/DDBJ databases">
        <title>Whole genome shotgun sequence of Brevifollis gellanilyticus NBRC 108608.</title>
        <authorList>
            <person name="Hosoyama A."/>
            <person name="Uohara A."/>
            <person name="Ohji S."/>
            <person name="Ichikawa N."/>
        </authorList>
    </citation>
    <scope>NUCLEOTIDE SEQUENCE [LARGE SCALE GENOMIC DNA]</scope>
    <source>
        <strain evidence="2 3">NBRC 108608</strain>
    </source>
</reference>
<gene>
    <name evidence="2" type="ORF">BGE01nite_26680</name>
</gene>
<evidence type="ECO:0000256" key="1">
    <source>
        <dbReference type="SAM" id="Phobius"/>
    </source>
</evidence>
<feature type="transmembrane region" description="Helical" evidence="1">
    <location>
        <begin position="12"/>
        <end position="35"/>
    </location>
</feature>
<organism evidence="2 3">
    <name type="scientific">Brevifollis gellanilyticus</name>
    <dbReference type="NCBI Taxonomy" id="748831"/>
    <lineage>
        <taxon>Bacteria</taxon>
        <taxon>Pseudomonadati</taxon>
        <taxon>Verrucomicrobiota</taxon>
        <taxon>Verrucomicrobiia</taxon>
        <taxon>Verrucomicrobiales</taxon>
        <taxon>Verrucomicrobiaceae</taxon>
    </lineage>
</organism>
<dbReference type="EMBL" id="BKAG01000017">
    <property type="protein sequence ID" value="GEP43377.1"/>
    <property type="molecule type" value="Genomic_DNA"/>
</dbReference>
<keyword evidence="1" id="KW-1133">Transmembrane helix</keyword>
<dbReference type="RefSeq" id="WP_170266772.1">
    <property type="nucleotide sequence ID" value="NZ_BKAG01000017.1"/>
</dbReference>
<sequence length="50" mass="5957">MYKRIIYEHWHVIVPVVSFITTVTVFGIMTLRGLLLRKEKARRMSNLPLE</sequence>
<protein>
    <submittedName>
        <fullName evidence="2">Uncharacterized protein</fullName>
    </submittedName>
</protein>
<dbReference type="Proteomes" id="UP000321577">
    <property type="component" value="Unassembled WGS sequence"/>
</dbReference>
<dbReference type="AlphaFoldDB" id="A0A512M9G1"/>
<keyword evidence="3" id="KW-1185">Reference proteome</keyword>
<keyword evidence="1" id="KW-0812">Transmembrane</keyword>